<gene>
    <name evidence="4" type="ORF">C2E20_6175</name>
</gene>
<dbReference type="InterPro" id="IPR025986">
    <property type="entry name" value="RPAP3-like_C"/>
</dbReference>
<dbReference type="EMBL" id="LHPF02000020">
    <property type="protein sequence ID" value="PSC70434.1"/>
    <property type="molecule type" value="Genomic_DNA"/>
</dbReference>
<feature type="compositionally biased region" description="Low complexity" evidence="2">
    <location>
        <begin position="405"/>
        <end position="444"/>
    </location>
</feature>
<comment type="caution">
    <text evidence="4">The sequence shown here is derived from an EMBL/GenBank/DDBJ whole genome shotgun (WGS) entry which is preliminary data.</text>
</comment>
<dbReference type="PANTHER" id="PTHR47329:SF1">
    <property type="entry name" value="OS05G0129900 PROTEIN"/>
    <property type="match status" value="1"/>
</dbReference>
<dbReference type="Proteomes" id="UP000239649">
    <property type="component" value="Unassembled WGS sequence"/>
</dbReference>
<feature type="compositionally biased region" description="Low complexity" evidence="2">
    <location>
        <begin position="37"/>
        <end position="48"/>
    </location>
</feature>
<feature type="region of interest" description="Disordered" evidence="2">
    <location>
        <begin position="102"/>
        <end position="166"/>
    </location>
</feature>
<keyword evidence="5" id="KW-1185">Reference proteome</keyword>
<feature type="compositionally biased region" description="Low complexity" evidence="2">
    <location>
        <begin position="66"/>
        <end position="78"/>
    </location>
</feature>
<dbReference type="AlphaFoldDB" id="A0A2P6V8M0"/>
<dbReference type="PANTHER" id="PTHR47329">
    <property type="entry name" value="OS05G0129900 PROTEIN"/>
    <property type="match status" value="1"/>
</dbReference>
<dbReference type="InterPro" id="IPR011990">
    <property type="entry name" value="TPR-like_helical_dom_sf"/>
</dbReference>
<feature type="compositionally biased region" description="Low complexity" evidence="2">
    <location>
        <begin position="116"/>
        <end position="127"/>
    </location>
</feature>
<dbReference type="SMART" id="SM00028">
    <property type="entry name" value="TPR"/>
    <property type="match status" value="3"/>
</dbReference>
<feature type="domain" description="RNA-polymerase II-associated protein 3-like C-terminal" evidence="3">
    <location>
        <begin position="509"/>
        <end position="594"/>
    </location>
</feature>
<proteinExistence type="predicted"/>
<feature type="region of interest" description="Disordered" evidence="2">
    <location>
        <begin position="17"/>
        <end position="78"/>
    </location>
</feature>
<name>A0A2P6V8M0_9CHLO</name>
<feature type="repeat" description="TPR" evidence="1">
    <location>
        <begin position="165"/>
        <end position="198"/>
    </location>
</feature>
<keyword evidence="1" id="KW-0802">TPR repeat</keyword>
<dbReference type="PROSITE" id="PS50005">
    <property type="entry name" value="TPR"/>
    <property type="match status" value="1"/>
</dbReference>
<dbReference type="Pfam" id="PF13432">
    <property type="entry name" value="TPR_16"/>
    <property type="match status" value="1"/>
</dbReference>
<dbReference type="Gene3D" id="1.25.40.10">
    <property type="entry name" value="Tetratricopeptide repeat domain"/>
    <property type="match status" value="1"/>
</dbReference>
<feature type="compositionally biased region" description="Low complexity" evidence="2">
    <location>
        <begin position="451"/>
        <end position="463"/>
    </location>
</feature>
<evidence type="ECO:0000313" key="5">
    <source>
        <dbReference type="Proteomes" id="UP000239649"/>
    </source>
</evidence>
<dbReference type="OrthoDB" id="515365at2759"/>
<evidence type="ECO:0000256" key="1">
    <source>
        <dbReference type="PROSITE-ProRule" id="PRU00339"/>
    </source>
</evidence>
<dbReference type="SUPFAM" id="SSF48452">
    <property type="entry name" value="TPR-like"/>
    <property type="match status" value="1"/>
</dbReference>
<dbReference type="InterPro" id="IPR019734">
    <property type="entry name" value="TPR_rpt"/>
</dbReference>
<organism evidence="4 5">
    <name type="scientific">Micractinium conductrix</name>
    <dbReference type="NCBI Taxonomy" id="554055"/>
    <lineage>
        <taxon>Eukaryota</taxon>
        <taxon>Viridiplantae</taxon>
        <taxon>Chlorophyta</taxon>
        <taxon>core chlorophytes</taxon>
        <taxon>Trebouxiophyceae</taxon>
        <taxon>Chlorellales</taxon>
        <taxon>Chlorellaceae</taxon>
        <taxon>Chlorella clade</taxon>
        <taxon>Micractinium</taxon>
    </lineage>
</organism>
<evidence type="ECO:0000313" key="4">
    <source>
        <dbReference type="EMBL" id="PSC70434.1"/>
    </source>
</evidence>
<dbReference type="Pfam" id="PF13877">
    <property type="entry name" value="RPAP3_C"/>
    <property type="match status" value="1"/>
</dbReference>
<evidence type="ECO:0000256" key="2">
    <source>
        <dbReference type="SAM" id="MobiDB-lite"/>
    </source>
</evidence>
<reference evidence="4 5" key="1">
    <citation type="journal article" date="2018" name="Plant J.">
        <title>Genome sequences of Chlorella sorokiniana UTEX 1602 and Micractinium conductrix SAG 241.80: implications to maltose excretion by a green alga.</title>
        <authorList>
            <person name="Arriola M.B."/>
            <person name="Velmurugan N."/>
            <person name="Zhang Y."/>
            <person name="Plunkett M.H."/>
            <person name="Hondzo H."/>
            <person name="Barney B.M."/>
        </authorList>
    </citation>
    <scope>NUCLEOTIDE SEQUENCE [LARGE SCALE GENOMIC DNA]</scope>
    <source>
        <strain evidence="4 5">SAG 241.80</strain>
    </source>
</reference>
<feature type="region of interest" description="Disordered" evidence="2">
    <location>
        <begin position="388"/>
        <end position="481"/>
    </location>
</feature>
<dbReference type="STRING" id="554055.A0A2P6V8M0"/>
<accession>A0A2P6V8M0</accession>
<evidence type="ECO:0000259" key="3">
    <source>
        <dbReference type="Pfam" id="PF13877"/>
    </source>
</evidence>
<sequence length="632" mass="64501">MEAGELQEYMRELFSWSKEMKNKGTGGQAAEERQPKRPAAAAAPAAASPAPPPVKASGAPDREQPQQEAADAAAAVRHPAAHTYEHYRAKWDRFDVDAALAESDDEASDGGGGTRRPGSSGSKPGPSVLSASAPIDIPQARPTVPVNATGPSALVAPGAAAPTSADGWKDAGNGHFKAGRHQAAVECYGRSLELAPSCLAHANRAMAQLKLGRHAEAEADCSAALALDPGYVKARLRRAAARRLLGNLLGAVEDCEEALRLEPCNRQAAVDRAEALAALLQREGLPAPSRAEVLEVVVAGGSAGTAGAAQPAKPSQLVAAAPLTPAATELGGADIRESSVQRRAADVSSGPAAAAAATVAPLRAAIIQEITSSGAGAGEDVDELPDLAPEEEQPADEPSQLAGHQSPAQQQQQAVTQQLPAQQQQQQQQPAQQQQRVAMASAALAPPPQPAQQAATLLPSASAETEQPAQELAPRNQQQPVAAAAPAAAAAAATVPAAAASRVAPARVPRTGVEFEKGWKVLRGDRTAQAAYLLALPPAALPALLRQALTPTLLAAACASLLNPGLSTARGAAAALLGTLPDVPRFDLNLLSVPARQRAELAAEWDAAAAAAAEGDAGVSDALGDARRRWKL</sequence>
<protein>
    <submittedName>
        <fullName evidence="4">Carboxylate clamp-tetratricopeptide repeat</fullName>
    </submittedName>
</protein>